<dbReference type="InterPro" id="IPR012340">
    <property type="entry name" value="NA-bd_OB-fold"/>
</dbReference>
<keyword evidence="1" id="KW-0472">Membrane</keyword>
<keyword evidence="1" id="KW-1133">Transmembrane helix</keyword>
<keyword evidence="3" id="KW-1185">Reference proteome</keyword>
<reference evidence="2 3" key="1">
    <citation type="submission" date="2016-09" db="EMBL/GenBank/DDBJ databases">
        <title>Streptomyces rubrolavendulae MJM4426 Genome sequencing and assembly.</title>
        <authorList>
            <person name="Kim J.-G."/>
        </authorList>
    </citation>
    <scope>NUCLEOTIDE SEQUENCE [LARGE SCALE GENOMIC DNA]</scope>
    <source>
        <strain evidence="2 3">MJM4426</strain>
    </source>
</reference>
<evidence type="ECO:0000256" key="1">
    <source>
        <dbReference type="SAM" id="Phobius"/>
    </source>
</evidence>
<dbReference type="GeneID" id="33063517"/>
<dbReference type="OrthoDB" id="4827181at2"/>
<protein>
    <recommendedName>
        <fullName evidence="4">NfeD-like C-terminal domain-containing protein</fullName>
    </recommendedName>
</protein>
<evidence type="ECO:0000313" key="3">
    <source>
        <dbReference type="Proteomes" id="UP000095349"/>
    </source>
</evidence>
<feature type="transmembrane region" description="Helical" evidence="1">
    <location>
        <begin position="65"/>
        <end position="86"/>
    </location>
</feature>
<dbReference type="PATRIC" id="fig|285473.5.peg.4747"/>
<dbReference type="KEGG" id="srn:A4G23_04515"/>
<name>A0A1D8G860_9ACTN</name>
<dbReference type="AlphaFoldDB" id="A0A1D8G860"/>
<evidence type="ECO:0008006" key="4">
    <source>
        <dbReference type="Google" id="ProtNLM"/>
    </source>
</evidence>
<proteinExistence type="predicted"/>
<feature type="transmembrane region" description="Helical" evidence="1">
    <location>
        <begin position="6"/>
        <end position="25"/>
    </location>
</feature>
<sequence length="167" mass="16545">MAWFLGLGIAGLVLLVFSLVFDGLLEGVFDGIGGGLDGLLSLPVIAGFVSALGFTGAIVLGTGGAGAGVAAGAGVLTGVGAAWLTWRLSRALMRGGTAAPRGEDLTGTSGTVVTAIPAGGYGEVLLRLAGQPVKYAAKAEVPLARGTEVWVDAVLSPTSVTVRPVER</sequence>
<dbReference type="Proteomes" id="UP000095349">
    <property type="component" value="Chromosome"/>
</dbReference>
<gene>
    <name evidence="2" type="ORF">A4G23_04515</name>
</gene>
<dbReference type="Gene3D" id="2.40.50.140">
    <property type="entry name" value="Nucleic acid-binding proteins"/>
    <property type="match status" value="1"/>
</dbReference>
<dbReference type="RefSeq" id="WP_069978472.1">
    <property type="nucleotide sequence ID" value="NZ_CP017316.1"/>
</dbReference>
<dbReference type="STRING" id="285473.A4G23_04515"/>
<organism evidence="2 3">
    <name type="scientific">Streptomyces rubrolavendulae</name>
    <dbReference type="NCBI Taxonomy" id="285473"/>
    <lineage>
        <taxon>Bacteria</taxon>
        <taxon>Bacillati</taxon>
        <taxon>Actinomycetota</taxon>
        <taxon>Actinomycetes</taxon>
        <taxon>Kitasatosporales</taxon>
        <taxon>Streptomycetaceae</taxon>
        <taxon>Streptomyces</taxon>
    </lineage>
</organism>
<keyword evidence="1" id="KW-0812">Transmembrane</keyword>
<dbReference type="EMBL" id="CP017316">
    <property type="protein sequence ID" value="AOT61627.1"/>
    <property type="molecule type" value="Genomic_DNA"/>
</dbReference>
<accession>A0A1D8G860</accession>
<feature type="transmembrane region" description="Helical" evidence="1">
    <location>
        <begin position="37"/>
        <end position="59"/>
    </location>
</feature>
<evidence type="ECO:0000313" key="2">
    <source>
        <dbReference type="EMBL" id="AOT61627.1"/>
    </source>
</evidence>